<evidence type="ECO:0000313" key="2">
    <source>
        <dbReference type="Proteomes" id="UP000009026"/>
    </source>
</evidence>
<dbReference type="PATRIC" id="fig|1297742.4.peg.7385"/>
<sequence>MLNAFRHHGERDSSLGLLASLAQMLCSTPSGITASATGESPHPGGQ</sequence>
<dbReference type="KEGG" id="mym:A176_007260"/>
<proteinExistence type="predicted"/>
<dbReference type="AlphaFoldDB" id="A0A0H4X8M9"/>
<name>A0A0H4X8M9_9BACT</name>
<reference evidence="1 2" key="1">
    <citation type="journal article" date="2016" name="PLoS ONE">
        <title>Complete Genome Sequence and Comparative Genomics of a Novel Myxobacterium Myxococcus hansupus.</title>
        <authorList>
            <person name="Sharma G."/>
            <person name="Narwani T."/>
            <person name="Subramanian S."/>
        </authorList>
    </citation>
    <scope>NUCLEOTIDE SEQUENCE [LARGE SCALE GENOMIC DNA]</scope>
    <source>
        <strain evidence="2">mixupus</strain>
    </source>
</reference>
<organism evidence="1 2">
    <name type="scientific">Pseudomyxococcus hansupus</name>
    <dbReference type="NCBI Taxonomy" id="1297742"/>
    <lineage>
        <taxon>Bacteria</taxon>
        <taxon>Pseudomonadati</taxon>
        <taxon>Myxococcota</taxon>
        <taxon>Myxococcia</taxon>
        <taxon>Myxococcales</taxon>
        <taxon>Cystobacterineae</taxon>
        <taxon>Myxococcaceae</taxon>
        <taxon>Pseudomyxococcus</taxon>
    </lineage>
</organism>
<dbReference type="Proteomes" id="UP000009026">
    <property type="component" value="Chromosome"/>
</dbReference>
<evidence type="ECO:0000313" key="1">
    <source>
        <dbReference type="EMBL" id="AKQ70348.1"/>
    </source>
</evidence>
<protein>
    <submittedName>
        <fullName evidence="1">Uncharacterized protein</fullName>
    </submittedName>
</protein>
<accession>A0A0H4X8M9</accession>
<dbReference type="EMBL" id="CP012109">
    <property type="protein sequence ID" value="AKQ70348.1"/>
    <property type="molecule type" value="Genomic_DNA"/>
</dbReference>
<gene>
    <name evidence="1" type="ORF">A176_007260</name>
</gene>
<keyword evidence="2" id="KW-1185">Reference proteome</keyword>